<comment type="caution">
    <text evidence="2">The sequence shown here is derived from an EMBL/GenBank/DDBJ whole genome shotgun (WGS) entry which is preliminary data.</text>
</comment>
<evidence type="ECO:0000313" key="2">
    <source>
        <dbReference type="EMBL" id="GAT11481.1"/>
    </source>
</evidence>
<proteinExistence type="predicted"/>
<evidence type="ECO:0000256" key="1">
    <source>
        <dbReference type="SAM" id="MobiDB-lite"/>
    </source>
</evidence>
<reference evidence="2 3" key="1">
    <citation type="journal article" date="2016" name="Genome Announc.">
        <title>Draft Genome Sequences of Five Rapidly Growing Mycobacterium Species, M. thermoresistibile, M. fortuitum subsp. acetamidolyticum, M. canariasense, M. brisbanense, and M. novocastrense.</title>
        <authorList>
            <person name="Katahira K."/>
            <person name="Ogura Y."/>
            <person name="Gotoh Y."/>
            <person name="Hayashi T."/>
        </authorList>
    </citation>
    <scope>NUCLEOTIDE SEQUENCE [LARGE SCALE GENOMIC DNA]</scope>
    <source>
        <strain evidence="2 3">JCM18114</strain>
    </source>
</reference>
<protein>
    <submittedName>
        <fullName evidence="2">Uncharacterized protein</fullName>
    </submittedName>
</protein>
<organism evidence="2 3">
    <name type="scientific">Mycolicibacterium novocastrense</name>
    <name type="common">Mycobacterium novocastrense</name>
    <dbReference type="NCBI Taxonomy" id="59813"/>
    <lineage>
        <taxon>Bacteria</taxon>
        <taxon>Bacillati</taxon>
        <taxon>Actinomycetota</taxon>
        <taxon>Actinomycetes</taxon>
        <taxon>Mycobacteriales</taxon>
        <taxon>Mycobacteriaceae</taxon>
        <taxon>Mycolicibacterium</taxon>
    </lineage>
</organism>
<sequence length="67" mass="7235">MALETGADRVEVVFEAQQVAIVFEYPACHRRGHAELVAVQPQVSGAAGGPGESGRRRDRGNENQKCQ</sequence>
<feature type="compositionally biased region" description="Basic and acidic residues" evidence="1">
    <location>
        <begin position="53"/>
        <end position="67"/>
    </location>
</feature>
<keyword evidence="3" id="KW-1185">Reference proteome</keyword>
<accession>A0ABQ0KQS3</accession>
<dbReference type="EMBL" id="BCTA01000069">
    <property type="protein sequence ID" value="GAT11481.1"/>
    <property type="molecule type" value="Genomic_DNA"/>
</dbReference>
<evidence type="ECO:0000313" key="3">
    <source>
        <dbReference type="Proteomes" id="UP000069773"/>
    </source>
</evidence>
<feature type="region of interest" description="Disordered" evidence="1">
    <location>
        <begin position="41"/>
        <end position="67"/>
    </location>
</feature>
<gene>
    <name evidence="2" type="ORF">RMCN_4614</name>
</gene>
<dbReference type="Proteomes" id="UP000069773">
    <property type="component" value="Unassembled WGS sequence"/>
</dbReference>
<name>A0ABQ0KQS3_MYCNV</name>